<organism evidence="2 3">
    <name type="scientific">Desmophyllum pertusum</name>
    <dbReference type="NCBI Taxonomy" id="174260"/>
    <lineage>
        <taxon>Eukaryota</taxon>
        <taxon>Metazoa</taxon>
        <taxon>Cnidaria</taxon>
        <taxon>Anthozoa</taxon>
        <taxon>Hexacorallia</taxon>
        <taxon>Scleractinia</taxon>
        <taxon>Caryophylliina</taxon>
        <taxon>Caryophylliidae</taxon>
        <taxon>Desmophyllum</taxon>
    </lineage>
</organism>
<keyword evidence="1" id="KW-0732">Signal</keyword>
<gene>
    <name evidence="2" type="ORF">OS493_010756</name>
</gene>
<keyword evidence="3" id="KW-1185">Reference proteome</keyword>
<name>A0A9W9ZHD1_9CNID</name>
<evidence type="ECO:0000256" key="1">
    <source>
        <dbReference type="SAM" id="SignalP"/>
    </source>
</evidence>
<evidence type="ECO:0000313" key="3">
    <source>
        <dbReference type="Proteomes" id="UP001163046"/>
    </source>
</evidence>
<protein>
    <submittedName>
        <fullName evidence="2">Uncharacterized protein</fullName>
    </submittedName>
</protein>
<dbReference type="AlphaFoldDB" id="A0A9W9ZHD1"/>
<dbReference type="Proteomes" id="UP001163046">
    <property type="component" value="Unassembled WGS sequence"/>
</dbReference>
<feature type="chain" id="PRO_5040967803" evidence="1">
    <location>
        <begin position="28"/>
        <end position="117"/>
    </location>
</feature>
<dbReference type="OrthoDB" id="5985373at2759"/>
<feature type="signal peptide" evidence="1">
    <location>
        <begin position="1"/>
        <end position="27"/>
    </location>
</feature>
<reference evidence="2" key="1">
    <citation type="submission" date="2023-01" db="EMBL/GenBank/DDBJ databases">
        <title>Genome assembly of the deep-sea coral Lophelia pertusa.</title>
        <authorList>
            <person name="Herrera S."/>
            <person name="Cordes E."/>
        </authorList>
    </citation>
    <scope>NUCLEOTIDE SEQUENCE</scope>
    <source>
        <strain evidence="2">USNM1676648</strain>
        <tissue evidence="2">Polyp</tissue>
    </source>
</reference>
<proteinExistence type="predicted"/>
<comment type="caution">
    <text evidence="2">The sequence shown here is derived from an EMBL/GenBank/DDBJ whole genome shotgun (WGS) entry which is preliminary data.</text>
</comment>
<dbReference type="EMBL" id="MU826354">
    <property type="protein sequence ID" value="KAJ7380049.1"/>
    <property type="molecule type" value="Genomic_DNA"/>
</dbReference>
<sequence length="117" mass="12664">MAFRNQRTAGTLPIFFIIILKITFSTSETCEKIDTCSCKFKYGSMVNLTAVDGTSKKRGEKGTGRKFDWNPCTPFSSVTGCDSVTVCQVSVASQPAGTKDTEFSVDSAGNVVINIWS</sequence>
<evidence type="ECO:0000313" key="2">
    <source>
        <dbReference type="EMBL" id="KAJ7380049.1"/>
    </source>
</evidence>
<accession>A0A9W9ZHD1</accession>